<dbReference type="GO" id="GO:0005788">
    <property type="term" value="C:endoplasmic reticulum lumen"/>
    <property type="evidence" value="ECO:0007669"/>
    <property type="project" value="UniProtKB-SubCell"/>
</dbReference>
<dbReference type="FunFam" id="3.40.30.10:FF:000017">
    <property type="entry name" value="Protein disulfide-isomerase A4"/>
    <property type="match status" value="2"/>
</dbReference>
<keyword evidence="7" id="KW-0256">Endoplasmic reticulum</keyword>
<proteinExistence type="inferred from homology"/>
<feature type="disulfide bond" description="Redox-active" evidence="11">
    <location>
        <begin position="509"/>
        <end position="512"/>
    </location>
</feature>
<evidence type="ECO:0000256" key="7">
    <source>
        <dbReference type="ARBA" id="ARBA00022824"/>
    </source>
</evidence>
<name>A0AAF5RUL4_WUCBA</name>
<evidence type="ECO:0000313" key="16">
    <source>
        <dbReference type="WBParaSite" id="mrna-Wban_03601"/>
    </source>
</evidence>
<dbReference type="NCBIfam" id="TIGR01130">
    <property type="entry name" value="ER_PDI_fam"/>
    <property type="match status" value="1"/>
</dbReference>
<dbReference type="InterPro" id="IPR005788">
    <property type="entry name" value="PDI_thioredoxin-like_dom"/>
</dbReference>
<feature type="domain" description="Thioredoxin" evidence="14">
    <location>
        <begin position="459"/>
        <end position="588"/>
    </location>
</feature>
<dbReference type="SUPFAM" id="SSF52833">
    <property type="entry name" value="Thioredoxin-like"/>
    <property type="match status" value="5"/>
</dbReference>
<dbReference type="InterPro" id="IPR013766">
    <property type="entry name" value="Thioredoxin_domain"/>
</dbReference>
<dbReference type="PROSITE" id="PS00194">
    <property type="entry name" value="THIOREDOXIN_1"/>
    <property type="match status" value="3"/>
</dbReference>
<reference evidence="15" key="2">
    <citation type="journal article" date="2016" name="Mol. Ecol.">
        <title>Population genomics of the filarial nematode parasite Wuchereria bancrofti from mosquitoes.</title>
        <authorList>
            <person name="Small S.T."/>
            <person name="Reimer L.J."/>
            <person name="Tisch D.J."/>
            <person name="King C.L."/>
            <person name="Christensen B.M."/>
            <person name="Siba P.M."/>
            <person name="Kazura J.W."/>
            <person name="Serre D."/>
            <person name="Zimmerman P.A."/>
        </authorList>
    </citation>
    <scope>NUCLEOTIDE SEQUENCE</scope>
    <source>
        <strain evidence="15">pt0022</strain>
    </source>
</reference>
<evidence type="ECO:0000256" key="13">
    <source>
        <dbReference type="RuleBase" id="RU361130"/>
    </source>
</evidence>
<dbReference type="Gene3D" id="3.40.30.10">
    <property type="entry name" value="Glutaredoxin"/>
    <property type="match status" value="5"/>
</dbReference>
<reference evidence="16" key="3">
    <citation type="submission" date="2024-02" db="UniProtKB">
        <authorList>
            <consortium name="WormBaseParasite"/>
        </authorList>
    </citation>
    <scope>IDENTIFICATION</scope>
    <source>
        <strain evidence="16">pt0022</strain>
    </source>
</reference>
<dbReference type="PANTHER" id="PTHR18929">
    <property type="entry name" value="PROTEIN DISULFIDE ISOMERASE"/>
    <property type="match status" value="1"/>
</dbReference>
<evidence type="ECO:0000256" key="3">
    <source>
        <dbReference type="ARBA" id="ARBA00006347"/>
    </source>
</evidence>
<evidence type="ECO:0000256" key="6">
    <source>
        <dbReference type="ARBA" id="ARBA00022737"/>
    </source>
</evidence>
<evidence type="ECO:0000256" key="4">
    <source>
        <dbReference type="ARBA" id="ARBA00012723"/>
    </source>
</evidence>
<reference evidence="15" key="1">
    <citation type="submission" date="2015-03" db="EMBL/GenBank/DDBJ databases">
        <title>Wuchereria bancrofti Genome Sequencing Papua New Guinea Strain.</title>
        <authorList>
            <person name="Small S.T."/>
            <person name="Serre D."/>
            <person name="Zimmerman P.A."/>
        </authorList>
    </citation>
    <scope>NUCLEOTIDE SEQUENCE [LARGE SCALE GENOMIC DNA]</scope>
    <source>
        <strain evidence="15">pt0022</strain>
    </source>
</reference>
<keyword evidence="10 11" id="KW-0676">Redox-active center</keyword>
<protein>
    <recommendedName>
        <fullName evidence="4 13">Protein disulfide-isomerase</fullName>
        <ecNumber evidence="4 13">5.3.4.1</ecNumber>
    </recommendedName>
</protein>
<feature type="domain" description="Thioredoxin" evidence="14">
    <location>
        <begin position="16"/>
        <end position="127"/>
    </location>
</feature>
<evidence type="ECO:0000256" key="8">
    <source>
        <dbReference type="ARBA" id="ARBA00023157"/>
    </source>
</evidence>
<feature type="signal peptide" evidence="13">
    <location>
        <begin position="1"/>
        <end position="18"/>
    </location>
</feature>
<evidence type="ECO:0000256" key="9">
    <source>
        <dbReference type="ARBA" id="ARBA00023235"/>
    </source>
</evidence>
<dbReference type="AlphaFoldDB" id="A0AAF5RUL4"/>
<dbReference type="EC" id="5.3.4.1" evidence="4 13"/>
<evidence type="ECO:0000256" key="12">
    <source>
        <dbReference type="RuleBase" id="RU004208"/>
    </source>
</evidence>
<organism evidence="15 16">
    <name type="scientific">Wuchereria bancrofti</name>
    <dbReference type="NCBI Taxonomy" id="6293"/>
    <lineage>
        <taxon>Eukaryota</taxon>
        <taxon>Metazoa</taxon>
        <taxon>Ecdysozoa</taxon>
        <taxon>Nematoda</taxon>
        <taxon>Chromadorea</taxon>
        <taxon>Rhabditida</taxon>
        <taxon>Spirurina</taxon>
        <taxon>Spiruromorpha</taxon>
        <taxon>Filarioidea</taxon>
        <taxon>Onchocercidae</taxon>
        <taxon>Wuchereria</taxon>
    </lineage>
</organism>
<dbReference type="GO" id="GO:0006457">
    <property type="term" value="P:protein folding"/>
    <property type="evidence" value="ECO:0007669"/>
    <property type="project" value="TreeGrafter"/>
</dbReference>
<feature type="chain" id="PRO_5041778930" description="Protein disulfide-isomerase" evidence="13">
    <location>
        <begin position="19"/>
        <end position="597"/>
    </location>
</feature>
<evidence type="ECO:0000256" key="10">
    <source>
        <dbReference type="ARBA" id="ARBA00023284"/>
    </source>
</evidence>
<dbReference type="Pfam" id="PF00085">
    <property type="entry name" value="Thioredoxin"/>
    <property type="match status" value="3"/>
</dbReference>
<dbReference type="GO" id="GO:0034976">
    <property type="term" value="P:response to endoplasmic reticulum stress"/>
    <property type="evidence" value="ECO:0007669"/>
    <property type="project" value="TreeGrafter"/>
</dbReference>
<comment type="subcellular location">
    <subcellularLocation>
        <location evidence="2">Endoplasmic reticulum lumen</location>
    </subcellularLocation>
</comment>
<keyword evidence="9 13" id="KW-0413">Isomerase</keyword>
<dbReference type="CDD" id="cd02995">
    <property type="entry name" value="PDI_a_PDI_a'_C"/>
    <property type="match status" value="1"/>
</dbReference>
<feature type="domain" description="Thioredoxin" evidence="14">
    <location>
        <begin position="131"/>
        <end position="246"/>
    </location>
</feature>
<dbReference type="Proteomes" id="UP000093561">
    <property type="component" value="Unassembled WGS sequence"/>
</dbReference>
<dbReference type="NCBIfam" id="TIGR01126">
    <property type="entry name" value="pdi_dom"/>
    <property type="match status" value="3"/>
</dbReference>
<evidence type="ECO:0000256" key="1">
    <source>
        <dbReference type="ARBA" id="ARBA00001182"/>
    </source>
</evidence>
<keyword evidence="6" id="KW-0677">Repeat</keyword>
<comment type="catalytic activity">
    <reaction evidence="1 13">
        <text>Catalyzes the rearrangement of -S-S- bonds in proteins.</text>
        <dbReference type="EC" id="5.3.4.1"/>
    </reaction>
</comment>
<dbReference type="WBParaSite" id="mrna-Wban_03601">
    <property type="protein sequence ID" value="mrna-Wban_03601"/>
    <property type="gene ID" value="Wban_03601"/>
</dbReference>
<evidence type="ECO:0000256" key="11">
    <source>
        <dbReference type="PIRSR" id="PIRSR605792-51"/>
    </source>
</evidence>
<dbReference type="GO" id="GO:0003756">
    <property type="term" value="F:protein disulfide isomerase activity"/>
    <property type="evidence" value="ECO:0007669"/>
    <property type="project" value="UniProtKB-EC"/>
</dbReference>
<dbReference type="InterPro" id="IPR005792">
    <property type="entry name" value="Prot_disulphide_isomerase"/>
</dbReference>
<comment type="similarity">
    <text evidence="3 12">Belongs to the protein disulfide isomerase family.</text>
</comment>
<evidence type="ECO:0000259" key="14">
    <source>
        <dbReference type="PROSITE" id="PS51352"/>
    </source>
</evidence>
<keyword evidence="5 13" id="KW-0732">Signal</keyword>
<dbReference type="GO" id="GO:0009986">
    <property type="term" value="C:cell surface"/>
    <property type="evidence" value="ECO:0007669"/>
    <property type="project" value="TreeGrafter"/>
</dbReference>
<dbReference type="PRINTS" id="PR00421">
    <property type="entry name" value="THIOREDOXIN"/>
</dbReference>
<accession>A0AAF5RUL4</accession>
<evidence type="ECO:0000313" key="15">
    <source>
        <dbReference type="Proteomes" id="UP000093561"/>
    </source>
</evidence>
<keyword evidence="8 11" id="KW-1015">Disulfide bond</keyword>
<dbReference type="InterPro" id="IPR017937">
    <property type="entry name" value="Thioredoxin_CS"/>
</dbReference>
<evidence type="ECO:0000256" key="2">
    <source>
        <dbReference type="ARBA" id="ARBA00004319"/>
    </source>
</evidence>
<dbReference type="PANTHER" id="PTHR18929:SF210">
    <property type="entry name" value="PROTEIN DISULFIDE-ISOMERASE A4"/>
    <property type="match status" value="1"/>
</dbReference>
<dbReference type="PROSITE" id="PS51352">
    <property type="entry name" value="THIOREDOXIN_2"/>
    <property type="match status" value="3"/>
</dbReference>
<dbReference type="InterPro" id="IPR036249">
    <property type="entry name" value="Thioredoxin-like_sf"/>
</dbReference>
<feature type="disulfide bond" description="Redox-active" evidence="11">
    <location>
        <begin position="169"/>
        <end position="172"/>
    </location>
</feature>
<evidence type="ECO:0000256" key="5">
    <source>
        <dbReference type="ARBA" id="ARBA00022729"/>
    </source>
</evidence>
<dbReference type="CDD" id="cd02961">
    <property type="entry name" value="PDI_a_family"/>
    <property type="match status" value="1"/>
</dbReference>
<sequence length="597" mass="68201">MLLRITLILIYLLECVSAEEKGSEFEQNDGVFVLNERNFMSFLQQHPTSLVKFYAPWCGHCKALAPEYAKAAKKLKVPLAKVDTTVETKLAETYNIEGFPTLKFWQSGKDPIDYDGGRESNEIIQWVLEKTDPTYKASPLAVAKLTKEKFNGFITLHQLVLVKFYAPWCGHCRKLAPEYEKAARKLKSAGIKLAEVDSTVEKSLSAEFDITGYPTLCIFRNGKKFDYRGPRDAEGIVKHMLEQAKPALRKINSVKEAQHFMRKDDITVIGFFSDEKAKLLDSLSEAAEMVRNDFSIAVCLQVNIKKYFKIDSDQIVIFFPEIYWSKYDSKQIVYEKIFSRKFNTSCGSKNQKNVATRYTKFPLVVIYYNVDFSVEYLEGTQYWRKKVLDIANEYRKDKYHFAISDENEFADELTAVGLGDSGLEHNVLVFGYDGKKYPMRPNEFDDELPENLQAFMEKLSSGKIKPFVKSAPLPKDNKGPVKTVVASNFAQIVFDETKDVLMEFYAPWCGHCKAFESKYNELAVKLKSESNLLLVKIDATANDIPKNYDVSGFPTIYFAPAGKKKEPIKYKGNRDLGDLTNFMKKHASASFRSKIEL</sequence>